<keyword evidence="4 7" id="KW-1133">Transmembrane helix</keyword>
<sequence length="557" mass="62217">MTLNPDAVQPAIVTSDKDKVLDQQQLEHVHDDDPESGKKKLGANTQLDDAARILDEAGGHIDASMEDRKRVLRRIDIFVCIPMCIVYWLQQLDKSAVSYAAVFNLQTETNLQGSEYSWLTSVVYISQLICQPLSSYALIVFPVKYWVMFNMISWSIVTACTGAAKNFTGLVICRILLGAFEATILPSFVLITQMWWTRREQSYRTIAYQVANSMAAIIGPLLSYGIGHVNSGILPYQGIFIFMGCLSFAISPLVWYLLPNSPTTAKFLRKGNDRLIALERLRENNTGTKSSKIKWSQVWETFKDLKTWMWAGMFFCCATPSGGFGAFGGLITQGFGFNSFQTVLMQMPTGAIGIIILLISIWLTNKFKVRFVIIAALCIPPIAGATALTQVSRSNTRGLLASYYVAQMLAALQPLLYSWANLNAAGTTKRVVTTATMFVFQCVGNVVGPQVYLTREAPYYHTGLYVDIACWSILFVLVLTMGAYLAFLNRRKAHQRAALGLPADLKDMSIMNQAEAAQYKIELTERLRAQGFDETKLYEAAFDDMTDFENPTFMYVL</sequence>
<feature type="transmembrane region" description="Helical" evidence="7">
    <location>
        <begin position="239"/>
        <end position="258"/>
    </location>
</feature>
<dbReference type="PANTHER" id="PTHR43791:SF59">
    <property type="entry name" value="TRANSPORTER, PUTATIVE (AFU_ORTHOLOGUE AFUA_1G06550)-RELATED"/>
    <property type="match status" value="1"/>
</dbReference>
<feature type="domain" description="Major facilitator superfamily (MFS) profile" evidence="8">
    <location>
        <begin position="79"/>
        <end position="494"/>
    </location>
</feature>
<feature type="transmembrane region" description="Helical" evidence="7">
    <location>
        <begin position="464"/>
        <end position="487"/>
    </location>
</feature>
<dbReference type="GO" id="GO:0022857">
    <property type="term" value="F:transmembrane transporter activity"/>
    <property type="evidence" value="ECO:0007669"/>
    <property type="project" value="InterPro"/>
</dbReference>
<dbReference type="InterPro" id="IPR036259">
    <property type="entry name" value="MFS_trans_sf"/>
</dbReference>
<dbReference type="Proteomes" id="UP000279259">
    <property type="component" value="Unassembled WGS sequence"/>
</dbReference>
<evidence type="ECO:0000256" key="5">
    <source>
        <dbReference type="ARBA" id="ARBA00023136"/>
    </source>
</evidence>
<dbReference type="EMBL" id="RSCD01000005">
    <property type="protein sequence ID" value="RSH92558.1"/>
    <property type="molecule type" value="Genomic_DNA"/>
</dbReference>
<evidence type="ECO:0000259" key="8">
    <source>
        <dbReference type="PROSITE" id="PS50850"/>
    </source>
</evidence>
<evidence type="ECO:0000256" key="7">
    <source>
        <dbReference type="SAM" id="Phobius"/>
    </source>
</evidence>
<comment type="caution">
    <text evidence="9">The sequence shown here is derived from an EMBL/GenBank/DDBJ whole genome shotgun (WGS) entry which is preliminary data.</text>
</comment>
<dbReference type="InterPro" id="IPR011701">
    <property type="entry name" value="MFS"/>
</dbReference>
<feature type="transmembrane region" description="Helical" evidence="7">
    <location>
        <begin position="206"/>
        <end position="227"/>
    </location>
</feature>
<dbReference type="SUPFAM" id="SSF103473">
    <property type="entry name" value="MFS general substrate transporter"/>
    <property type="match status" value="1"/>
</dbReference>
<feature type="transmembrane region" description="Helical" evidence="7">
    <location>
        <begin position="400"/>
        <end position="420"/>
    </location>
</feature>
<dbReference type="OrthoDB" id="6730379at2759"/>
<name>A0A427YN51_9TREE</name>
<feature type="transmembrane region" description="Helical" evidence="7">
    <location>
        <begin position="308"/>
        <end position="331"/>
    </location>
</feature>
<keyword evidence="2" id="KW-0813">Transport</keyword>
<dbReference type="FunFam" id="1.20.1250.20:FF:000064">
    <property type="entry name" value="MFS allantoate transporter"/>
    <property type="match status" value="1"/>
</dbReference>
<dbReference type="InterPro" id="IPR020846">
    <property type="entry name" value="MFS_dom"/>
</dbReference>
<dbReference type="AlphaFoldDB" id="A0A427YN51"/>
<accession>A0A427YN51</accession>
<dbReference type="Pfam" id="PF07690">
    <property type="entry name" value="MFS_1"/>
    <property type="match status" value="1"/>
</dbReference>
<reference evidence="9 10" key="1">
    <citation type="submission" date="2018-11" db="EMBL/GenBank/DDBJ databases">
        <title>Genome sequence of Saitozyma podzolica DSM 27192.</title>
        <authorList>
            <person name="Aliyu H."/>
            <person name="Gorte O."/>
            <person name="Ochsenreither K."/>
        </authorList>
    </citation>
    <scope>NUCLEOTIDE SEQUENCE [LARGE SCALE GENOMIC DNA]</scope>
    <source>
        <strain evidence="9 10">DSM 27192</strain>
    </source>
</reference>
<evidence type="ECO:0000256" key="1">
    <source>
        <dbReference type="ARBA" id="ARBA00004141"/>
    </source>
</evidence>
<dbReference type="GO" id="GO:0016020">
    <property type="term" value="C:membrane"/>
    <property type="evidence" value="ECO:0007669"/>
    <property type="project" value="UniProtKB-SubCell"/>
</dbReference>
<comment type="similarity">
    <text evidence="6">Belongs to the major facilitator superfamily. Allantoate permease family.</text>
</comment>
<feature type="transmembrane region" description="Helical" evidence="7">
    <location>
        <begin position="343"/>
        <end position="363"/>
    </location>
</feature>
<dbReference type="PROSITE" id="PS50850">
    <property type="entry name" value="MFS"/>
    <property type="match status" value="1"/>
</dbReference>
<gene>
    <name evidence="9" type="ORF">EHS25_008003</name>
</gene>
<protein>
    <recommendedName>
        <fullName evidence="8">Major facilitator superfamily (MFS) profile domain-containing protein</fullName>
    </recommendedName>
</protein>
<feature type="transmembrane region" description="Helical" evidence="7">
    <location>
        <begin position="171"/>
        <end position="194"/>
    </location>
</feature>
<keyword evidence="3 7" id="KW-0812">Transmembrane</keyword>
<comment type="subcellular location">
    <subcellularLocation>
        <location evidence="1">Membrane</location>
        <topology evidence="1">Multi-pass membrane protein</topology>
    </subcellularLocation>
</comment>
<evidence type="ECO:0000256" key="4">
    <source>
        <dbReference type="ARBA" id="ARBA00022989"/>
    </source>
</evidence>
<dbReference type="Gene3D" id="1.20.1250.20">
    <property type="entry name" value="MFS general substrate transporter like domains"/>
    <property type="match status" value="2"/>
</dbReference>
<keyword evidence="5 7" id="KW-0472">Membrane</keyword>
<evidence type="ECO:0000256" key="2">
    <source>
        <dbReference type="ARBA" id="ARBA00022448"/>
    </source>
</evidence>
<evidence type="ECO:0000256" key="3">
    <source>
        <dbReference type="ARBA" id="ARBA00022692"/>
    </source>
</evidence>
<proteinExistence type="inferred from homology"/>
<evidence type="ECO:0000313" key="9">
    <source>
        <dbReference type="EMBL" id="RSH92558.1"/>
    </source>
</evidence>
<organism evidence="9 10">
    <name type="scientific">Saitozyma podzolica</name>
    <dbReference type="NCBI Taxonomy" id="1890683"/>
    <lineage>
        <taxon>Eukaryota</taxon>
        <taxon>Fungi</taxon>
        <taxon>Dikarya</taxon>
        <taxon>Basidiomycota</taxon>
        <taxon>Agaricomycotina</taxon>
        <taxon>Tremellomycetes</taxon>
        <taxon>Tremellales</taxon>
        <taxon>Trimorphomycetaceae</taxon>
        <taxon>Saitozyma</taxon>
    </lineage>
</organism>
<dbReference type="PANTHER" id="PTHR43791">
    <property type="entry name" value="PERMEASE-RELATED"/>
    <property type="match status" value="1"/>
</dbReference>
<keyword evidence="10" id="KW-1185">Reference proteome</keyword>
<feature type="transmembrane region" description="Helical" evidence="7">
    <location>
        <begin position="369"/>
        <end position="388"/>
    </location>
</feature>
<evidence type="ECO:0000313" key="10">
    <source>
        <dbReference type="Proteomes" id="UP000279259"/>
    </source>
</evidence>
<evidence type="ECO:0000256" key="6">
    <source>
        <dbReference type="ARBA" id="ARBA00037968"/>
    </source>
</evidence>